<protein>
    <submittedName>
        <fullName evidence="2">Uncharacterized protein</fullName>
    </submittedName>
</protein>
<name>A0ABQ4HXC4_9ACTN</name>
<evidence type="ECO:0000256" key="1">
    <source>
        <dbReference type="SAM" id="MobiDB-lite"/>
    </source>
</evidence>
<proteinExistence type="predicted"/>
<evidence type="ECO:0000313" key="2">
    <source>
        <dbReference type="EMBL" id="GIJ10293.1"/>
    </source>
</evidence>
<keyword evidence="3" id="KW-1185">Reference proteome</keyword>
<dbReference type="EMBL" id="BOOZ01000019">
    <property type="protein sequence ID" value="GIJ10293.1"/>
    <property type="molecule type" value="Genomic_DNA"/>
</dbReference>
<gene>
    <name evidence="2" type="ORF">Van01_35070</name>
</gene>
<reference evidence="2 3" key="1">
    <citation type="submission" date="2021-01" db="EMBL/GenBank/DDBJ databases">
        <title>Whole genome shotgun sequence of Verrucosispora andamanensis NBRC 109075.</title>
        <authorList>
            <person name="Komaki H."/>
            <person name="Tamura T."/>
        </authorList>
    </citation>
    <scope>NUCLEOTIDE SEQUENCE [LARGE SCALE GENOMIC DNA]</scope>
    <source>
        <strain evidence="2 3">NBRC 109075</strain>
    </source>
</reference>
<dbReference type="Proteomes" id="UP000647017">
    <property type="component" value="Unassembled WGS sequence"/>
</dbReference>
<feature type="region of interest" description="Disordered" evidence="1">
    <location>
        <begin position="1"/>
        <end position="78"/>
    </location>
</feature>
<comment type="caution">
    <text evidence="2">The sequence shown here is derived from an EMBL/GenBank/DDBJ whole genome shotgun (WGS) entry which is preliminary data.</text>
</comment>
<evidence type="ECO:0000313" key="3">
    <source>
        <dbReference type="Proteomes" id="UP000647017"/>
    </source>
</evidence>
<accession>A0ABQ4HXC4</accession>
<organism evidence="2 3">
    <name type="scientific">Micromonospora andamanensis</name>
    <dbReference type="NCBI Taxonomy" id="1287068"/>
    <lineage>
        <taxon>Bacteria</taxon>
        <taxon>Bacillati</taxon>
        <taxon>Actinomycetota</taxon>
        <taxon>Actinomycetes</taxon>
        <taxon>Micromonosporales</taxon>
        <taxon>Micromonosporaceae</taxon>
        <taxon>Micromonospora</taxon>
    </lineage>
</organism>
<sequence>MAHTPMPKPSSTTPGDRPQPAPAGFLLPPTHVPRTPDPRVPDGYGPSAPEPGDGRQRRASTSPDRESPARGDGQSAEVAVARSDVPEVRFDVTVLDGDAGRRLAVLQAEVILDVLTWLHDQRHRAEPV</sequence>